<feature type="non-terminal residue" evidence="2">
    <location>
        <position position="256"/>
    </location>
</feature>
<dbReference type="Pfam" id="PF00733">
    <property type="entry name" value="Asn_synthase"/>
    <property type="match status" value="1"/>
</dbReference>
<dbReference type="CDD" id="cd01991">
    <property type="entry name" value="Asn_synthase_B_C"/>
    <property type="match status" value="1"/>
</dbReference>
<dbReference type="InterPro" id="IPR051786">
    <property type="entry name" value="ASN_synthetase/amidase"/>
</dbReference>
<dbReference type="PANTHER" id="PTHR43284">
    <property type="entry name" value="ASPARAGINE SYNTHETASE (GLUTAMINE-HYDROLYZING)"/>
    <property type="match status" value="1"/>
</dbReference>
<sequence>IKDSISIQTRSDVPFGAHLSGGLDSSIVSTLTSHHKEGTFKTFTGGFKDDKIYDESNYAKIVSNNIGSKHYEVFPTAIDFSNTFENLIYHMDEPAAGPGIFPQYMVSKLASEQVKVVLGGQGGDEIFGGYARYAVAYLEQCLKGSIFETQEEGQHVVTLSSIIPHMSLLKQYTPMIKNQFNDGMFESMDQRYFRLVDKSPSLNTIYNQEFLQKRKEEKLFSKFSGIFNQPNTTSYFNKMTYYDMKTLLPSLLHVED</sequence>
<proteinExistence type="predicted"/>
<feature type="non-terminal residue" evidence="2">
    <location>
        <position position="1"/>
    </location>
</feature>
<dbReference type="GO" id="GO:0004066">
    <property type="term" value="F:asparagine synthase (glutamine-hydrolyzing) activity"/>
    <property type="evidence" value="ECO:0007669"/>
    <property type="project" value="InterPro"/>
</dbReference>
<dbReference type="SUPFAM" id="SSF52402">
    <property type="entry name" value="Adenine nucleotide alpha hydrolases-like"/>
    <property type="match status" value="1"/>
</dbReference>
<dbReference type="InterPro" id="IPR001962">
    <property type="entry name" value="Asn_synthase"/>
</dbReference>
<reference evidence="2" key="1">
    <citation type="submission" date="2018-05" db="EMBL/GenBank/DDBJ databases">
        <authorList>
            <person name="Lanie J.A."/>
            <person name="Ng W.-L."/>
            <person name="Kazmierczak K.M."/>
            <person name="Andrzejewski T.M."/>
            <person name="Davidsen T.M."/>
            <person name="Wayne K.J."/>
            <person name="Tettelin H."/>
            <person name="Glass J.I."/>
            <person name="Rusch D."/>
            <person name="Podicherti R."/>
            <person name="Tsui H.-C.T."/>
            <person name="Winkler M.E."/>
        </authorList>
    </citation>
    <scope>NUCLEOTIDE SEQUENCE</scope>
</reference>
<dbReference type="InterPro" id="IPR014729">
    <property type="entry name" value="Rossmann-like_a/b/a_fold"/>
</dbReference>
<dbReference type="Gene3D" id="3.40.50.620">
    <property type="entry name" value="HUPs"/>
    <property type="match status" value="1"/>
</dbReference>
<evidence type="ECO:0000259" key="1">
    <source>
        <dbReference type="Pfam" id="PF00733"/>
    </source>
</evidence>
<accession>A0A382ZP10</accession>
<feature type="domain" description="Asparagine synthetase" evidence="1">
    <location>
        <begin position="2"/>
        <end position="256"/>
    </location>
</feature>
<dbReference type="AlphaFoldDB" id="A0A382ZP10"/>
<name>A0A382ZP10_9ZZZZ</name>
<evidence type="ECO:0000313" key="2">
    <source>
        <dbReference type="EMBL" id="SVD96408.1"/>
    </source>
</evidence>
<dbReference type="PANTHER" id="PTHR43284:SF1">
    <property type="entry name" value="ASPARAGINE SYNTHETASE"/>
    <property type="match status" value="1"/>
</dbReference>
<dbReference type="EMBL" id="UINC01184942">
    <property type="protein sequence ID" value="SVD96408.1"/>
    <property type="molecule type" value="Genomic_DNA"/>
</dbReference>
<dbReference type="GO" id="GO:0006529">
    <property type="term" value="P:asparagine biosynthetic process"/>
    <property type="evidence" value="ECO:0007669"/>
    <property type="project" value="InterPro"/>
</dbReference>
<protein>
    <recommendedName>
        <fullName evidence="1">Asparagine synthetase domain-containing protein</fullName>
    </recommendedName>
</protein>
<gene>
    <name evidence="2" type="ORF">METZ01_LOCUS449262</name>
</gene>
<organism evidence="2">
    <name type="scientific">marine metagenome</name>
    <dbReference type="NCBI Taxonomy" id="408172"/>
    <lineage>
        <taxon>unclassified sequences</taxon>
        <taxon>metagenomes</taxon>
        <taxon>ecological metagenomes</taxon>
    </lineage>
</organism>